<dbReference type="Proteomes" id="UP000037822">
    <property type="component" value="Unassembled WGS sequence"/>
</dbReference>
<keyword evidence="7 10" id="KW-0472">Membrane</keyword>
<dbReference type="GO" id="GO:0005975">
    <property type="term" value="P:carbohydrate metabolic process"/>
    <property type="evidence" value="ECO:0007669"/>
    <property type="project" value="InterPro"/>
</dbReference>
<comment type="pathway">
    <text evidence="10">Cell wall biogenesis; peptidoglycan biosynthesis.</text>
</comment>
<keyword evidence="9 10" id="KW-0961">Cell wall biogenesis/degradation</keyword>
<dbReference type="OrthoDB" id="9808936at2"/>
<dbReference type="GO" id="GO:0009252">
    <property type="term" value="P:peptidoglycan biosynthetic process"/>
    <property type="evidence" value="ECO:0007669"/>
    <property type="project" value="UniProtKB-UniRule"/>
</dbReference>
<dbReference type="GO" id="GO:0071555">
    <property type="term" value="P:cell wall organization"/>
    <property type="evidence" value="ECO:0007669"/>
    <property type="project" value="UniProtKB-KW"/>
</dbReference>
<dbReference type="GO" id="GO:0005886">
    <property type="term" value="C:plasma membrane"/>
    <property type="evidence" value="ECO:0007669"/>
    <property type="project" value="UniProtKB-SubCell"/>
</dbReference>
<dbReference type="InterPro" id="IPR006009">
    <property type="entry name" value="GlcNAc_MurG"/>
</dbReference>
<keyword evidence="14" id="KW-1185">Reference proteome</keyword>
<comment type="similarity">
    <text evidence="10">Belongs to the glycosyltransferase 28 family. MurG subfamily.</text>
</comment>
<dbReference type="GO" id="GO:0050511">
    <property type="term" value="F:undecaprenyldiphospho-muramoylpentapeptide beta-N-acetylglucosaminyltransferase activity"/>
    <property type="evidence" value="ECO:0007669"/>
    <property type="project" value="UniProtKB-UniRule"/>
</dbReference>
<name>A0A0N0MAQ9_9HYPH</name>
<dbReference type="CDD" id="cd03785">
    <property type="entry name" value="GT28_MurG"/>
    <property type="match status" value="1"/>
</dbReference>
<evidence type="ECO:0000256" key="8">
    <source>
        <dbReference type="ARBA" id="ARBA00023306"/>
    </source>
</evidence>
<dbReference type="Pfam" id="PF04101">
    <property type="entry name" value="Glyco_tran_28_C"/>
    <property type="match status" value="1"/>
</dbReference>
<sequence length="373" mass="38824">MVDDPVEGILAPARPIVVAAGGTGGHLFPAEALAHALRAHGRRVVLMTDTRAAEFAGGFPAEAVHAVPAATPSGRSLLRRAEAASTLAKGVLAARRLLKQIRPSVVVGFGGYPTVPPVLGASFAGVPCIIHEQNAVLGRANRFLAGRATLIATGFAELGGLSPALAGKCRHVGNPVRPAVVQAASPYRPPGEGTFHLLVFGGSQGARIMADIVPPAIELLTPQERVRLVITQQARAEDHERVAGIYERLGLQHEVAPFFKDLPTRMAQAHLVIGRSGASTIAELSVMGRPSILVPLPGALDQDQAANAAFLEGVGGAIRILQPEFTPSRLANELSELLQQPSHLTVMAENAKSAGIPDAADRLARLVIGVANS</sequence>
<dbReference type="Pfam" id="PF03033">
    <property type="entry name" value="Glyco_transf_28"/>
    <property type="match status" value="1"/>
</dbReference>
<keyword evidence="3 10" id="KW-0328">Glycosyltransferase</keyword>
<dbReference type="EC" id="2.4.1.227" evidence="10"/>
<dbReference type="SUPFAM" id="SSF53756">
    <property type="entry name" value="UDP-Glycosyltransferase/glycogen phosphorylase"/>
    <property type="match status" value="1"/>
</dbReference>
<feature type="binding site" evidence="10">
    <location>
        <position position="134"/>
    </location>
    <ligand>
        <name>UDP-N-acetyl-alpha-D-glucosamine</name>
        <dbReference type="ChEBI" id="CHEBI:57705"/>
    </ligand>
</feature>
<dbReference type="AlphaFoldDB" id="A0A0N0MAQ9"/>
<dbReference type="GO" id="GO:0051991">
    <property type="term" value="F:UDP-N-acetyl-D-glucosamine:N-acetylmuramoyl-L-alanyl-D-glutamyl-meso-2,6-diaminopimelyl-D-alanyl-D-alanine-diphosphoundecaprenol 4-beta-N-acetylglucosaminlytransferase activity"/>
    <property type="evidence" value="ECO:0007669"/>
    <property type="project" value="RHEA"/>
</dbReference>
<dbReference type="PANTHER" id="PTHR21015">
    <property type="entry name" value="UDP-N-ACETYLGLUCOSAMINE--N-ACETYLMURAMYL-(PENTAPEPTIDE) PYROPHOSPHORYL-UNDECAPRENOL N-ACETYLGLUCOSAMINE TRANSFERASE 1"/>
    <property type="match status" value="1"/>
</dbReference>
<reference evidence="13 14" key="1">
    <citation type="submission" date="2015-07" db="EMBL/GenBank/DDBJ databases">
        <title>Whole genome sequencing of Bosea vaviloviae isolated from cave pool.</title>
        <authorList>
            <person name="Tan N.E.H."/>
            <person name="Lee Y.P."/>
            <person name="Gan H.M."/>
            <person name="Barton H."/>
            <person name="Savka M.A."/>
        </authorList>
    </citation>
    <scope>NUCLEOTIDE SEQUENCE [LARGE SCALE GENOMIC DNA]</scope>
    <source>
        <strain evidence="13 14">SD260</strain>
    </source>
</reference>
<evidence type="ECO:0000256" key="2">
    <source>
        <dbReference type="ARBA" id="ARBA00022618"/>
    </source>
</evidence>
<dbReference type="InterPro" id="IPR007235">
    <property type="entry name" value="Glyco_trans_28_C"/>
</dbReference>
<keyword evidence="8 10" id="KW-0131">Cell cycle</keyword>
<dbReference type="UniPathway" id="UPA00219"/>
<feature type="binding site" evidence="10">
    <location>
        <position position="177"/>
    </location>
    <ligand>
        <name>UDP-N-acetyl-alpha-D-glucosamine</name>
        <dbReference type="ChEBI" id="CHEBI:57705"/>
    </ligand>
</feature>
<evidence type="ECO:0000256" key="6">
    <source>
        <dbReference type="ARBA" id="ARBA00022984"/>
    </source>
</evidence>
<dbReference type="PATRIC" id="fig|1526658.3.peg.448"/>
<accession>A0A0N0MAQ9</accession>
<dbReference type="GO" id="GO:0051301">
    <property type="term" value="P:cell division"/>
    <property type="evidence" value="ECO:0007669"/>
    <property type="project" value="UniProtKB-KW"/>
</dbReference>
<evidence type="ECO:0000256" key="10">
    <source>
        <dbReference type="HAMAP-Rule" id="MF_00033"/>
    </source>
</evidence>
<evidence type="ECO:0000259" key="11">
    <source>
        <dbReference type="Pfam" id="PF03033"/>
    </source>
</evidence>
<feature type="domain" description="Glycosyl transferase family 28 C-terminal" evidence="12">
    <location>
        <begin position="197"/>
        <end position="363"/>
    </location>
</feature>
<feature type="binding site" evidence="10">
    <location>
        <position position="203"/>
    </location>
    <ligand>
        <name>UDP-N-acetyl-alpha-D-glucosamine</name>
        <dbReference type="ChEBI" id="CHEBI:57705"/>
    </ligand>
</feature>
<comment type="catalytic activity">
    <reaction evidence="10">
        <text>di-trans,octa-cis-undecaprenyl diphospho-N-acetyl-alpha-D-muramoyl-L-alanyl-D-glutamyl-meso-2,6-diaminopimeloyl-D-alanyl-D-alanine + UDP-N-acetyl-alpha-D-glucosamine = di-trans,octa-cis-undecaprenyl diphospho-[N-acetyl-alpha-D-glucosaminyl-(1-&gt;4)]-N-acetyl-alpha-D-muramoyl-L-alanyl-D-glutamyl-meso-2,6-diaminopimeloyl-D-alanyl-D-alanine + UDP + H(+)</text>
        <dbReference type="Rhea" id="RHEA:31227"/>
        <dbReference type="ChEBI" id="CHEBI:15378"/>
        <dbReference type="ChEBI" id="CHEBI:57705"/>
        <dbReference type="ChEBI" id="CHEBI:58223"/>
        <dbReference type="ChEBI" id="CHEBI:61387"/>
        <dbReference type="ChEBI" id="CHEBI:61388"/>
        <dbReference type="EC" id="2.4.1.227"/>
    </reaction>
</comment>
<dbReference type="NCBIfam" id="TIGR01133">
    <property type="entry name" value="murG"/>
    <property type="match status" value="1"/>
</dbReference>
<keyword evidence="5 10" id="KW-0133">Cell shape</keyword>
<dbReference type="RefSeq" id="WP_054210723.1">
    <property type="nucleotide sequence ID" value="NZ_LGSZ01000052.1"/>
</dbReference>
<evidence type="ECO:0000256" key="4">
    <source>
        <dbReference type="ARBA" id="ARBA00022679"/>
    </source>
</evidence>
<protein>
    <recommendedName>
        <fullName evidence="10">UDP-N-acetylglucosamine--N-acetylmuramyl-(pentapeptide) pyrophosphoryl-undecaprenol N-acetylglucosamine transferase</fullName>
        <ecNumber evidence="10">2.4.1.227</ecNumber>
    </recommendedName>
    <alternativeName>
        <fullName evidence="10">Undecaprenyl-PP-MurNAc-pentapeptide-UDPGlcNAc GlcNAc transferase</fullName>
    </alternativeName>
</protein>
<evidence type="ECO:0000313" key="14">
    <source>
        <dbReference type="Proteomes" id="UP000037822"/>
    </source>
</evidence>
<proteinExistence type="inferred from homology"/>
<feature type="binding site" evidence="10">
    <location>
        <position position="304"/>
    </location>
    <ligand>
        <name>UDP-N-acetyl-alpha-D-glucosamine</name>
        <dbReference type="ChEBI" id="CHEBI:57705"/>
    </ligand>
</feature>
<keyword evidence="4 10" id="KW-0808">Transferase</keyword>
<keyword evidence="6 10" id="KW-0573">Peptidoglycan synthesis</keyword>
<evidence type="ECO:0000313" key="13">
    <source>
        <dbReference type="EMBL" id="KPH78965.1"/>
    </source>
</evidence>
<evidence type="ECO:0000256" key="5">
    <source>
        <dbReference type="ARBA" id="ARBA00022960"/>
    </source>
</evidence>
<dbReference type="GO" id="GO:0008360">
    <property type="term" value="P:regulation of cell shape"/>
    <property type="evidence" value="ECO:0007669"/>
    <property type="project" value="UniProtKB-KW"/>
</dbReference>
<evidence type="ECO:0000256" key="7">
    <source>
        <dbReference type="ARBA" id="ARBA00023136"/>
    </source>
</evidence>
<comment type="function">
    <text evidence="10">Cell wall formation. Catalyzes the transfer of a GlcNAc subunit on undecaprenyl-pyrophosphoryl-MurNAc-pentapeptide (lipid intermediate I) to form undecaprenyl-pyrophosphoryl-MurNAc-(pentapeptide)GlcNAc (lipid intermediate II).</text>
</comment>
<dbReference type="InterPro" id="IPR004276">
    <property type="entry name" value="GlycoTrans_28_N"/>
</dbReference>
<comment type="subcellular location">
    <subcellularLocation>
        <location evidence="10">Cell membrane</location>
        <topology evidence="10">Peripheral membrane protein</topology>
        <orientation evidence="10">Cytoplasmic side</orientation>
    </subcellularLocation>
</comment>
<dbReference type="HAMAP" id="MF_00033">
    <property type="entry name" value="MurG"/>
    <property type="match status" value="1"/>
</dbReference>
<evidence type="ECO:0000256" key="3">
    <source>
        <dbReference type="ARBA" id="ARBA00022676"/>
    </source>
</evidence>
<feature type="binding site" evidence="10">
    <location>
        <begin position="23"/>
        <end position="25"/>
    </location>
    <ligand>
        <name>UDP-N-acetyl-alpha-D-glucosamine</name>
        <dbReference type="ChEBI" id="CHEBI:57705"/>
    </ligand>
</feature>
<dbReference type="EMBL" id="LGSZ01000052">
    <property type="protein sequence ID" value="KPH78965.1"/>
    <property type="molecule type" value="Genomic_DNA"/>
</dbReference>
<dbReference type="PANTHER" id="PTHR21015:SF22">
    <property type="entry name" value="GLYCOSYLTRANSFERASE"/>
    <property type="match status" value="1"/>
</dbReference>
<evidence type="ECO:0000259" key="12">
    <source>
        <dbReference type="Pfam" id="PF04101"/>
    </source>
</evidence>
<evidence type="ECO:0000256" key="1">
    <source>
        <dbReference type="ARBA" id="ARBA00022475"/>
    </source>
</evidence>
<keyword evidence="1 10" id="KW-1003">Cell membrane</keyword>
<evidence type="ECO:0000256" key="9">
    <source>
        <dbReference type="ARBA" id="ARBA00023316"/>
    </source>
</evidence>
<keyword evidence="2 10" id="KW-0132">Cell division</keyword>
<feature type="domain" description="Glycosyltransferase family 28 N-terminal" evidence="11">
    <location>
        <begin position="16"/>
        <end position="152"/>
    </location>
</feature>
<comment type="caution">
    <text evidence="13">The sequence shown here is derived from an EMBL/GenBank/DDBJ whole genome shotgun (WGS) entry which is preliminary data.</text>
</comment>
<organism evidence="13 14">
    <name type="scientific">Bosea vaviloviae</name>
    <dbReference type="NCBI Taxonomy" id="1526658"/>
    <lineage>
        <taxon>Bacteria</taxon>
        <taxon>Pseudomonadati</taxon>
        <taxon>Pseudomonadota</taxon>
        <taxon>Alphaproteobacteria</taxon>
        <taxon>Hyphomicrobiales</taxon>
        <taxon>Boseaceae</taxon>
        <taxon>Bosea</taxon>
    </lineage>
</organism>
<gene>
    <name evidence="10" type="primary">murG</name>
    <name evidence="13" type="ORF">AE618_19420</name>
</gene>
<comment type="caution">
    <text evidence="10">Lacks conserved residue(s) required for the propagation of feature annotation.</text>
</comment>
<dbReference type="Gene3D" id="3.40.50.2000">
    <property type="entry name" value="Glycogen Phosphorylase B"/>
    <property type="match status" value="2"/>
</dbReference>